<evidence type="ECO:0000256" key="9">
    <source>
        <dbReference type="ARBA" id="ARBA00048336"/>
    </source>
</evidence>
<comment type="subcellular location">
    <subcellularLocation>
        <location evidence="7">Cell projection</location>
        <location evidence="7">Pseudopodium</location>
    </subcellularLocation>
</comment>
<dbReference type="GO" id="GO:0031272">
    <property type="term" value="P:regulation of pseudopodium assembly"/>
    <property type="evidence" value="ECO:0007669"/>
    <property type="project" value="UniProtKB-ARBA"/>
</dbReference>
<dbReference type="InterPro" id="IPR029052">
    <property type="entry name" value="Metallo-depent_PP-like"/>
</dbReference>
<name>A0A7M7JQJ1_VARDE</name>
<evidence type="ECO:0000256" key="4">
    <source>
        <dbReference type="ARBA" id="ARBA00022801"/>
    </source>
</evidence>
<dbReference type="GO" id="GO:0004722">
    <property type="term" value="F:protein serine/threonine phosphatase activity"/>
    <property type="evidence" value="ECO:0007669"/>
    <property type="project" value="UniProtKB-EC"/>
</dbReference>
<evidence type="ECO:0000256" key="1">
    <source>
        <dbReference type="ARBA" id="ARBA00001936"/>
    </source>
</evidence>
<keyword evidence="14" id="KW-1185">Reference proteome</keyword>
<dbReference type="InterPro" id="IPR031675">
    <property type="entry name" value="STPPase_N"/>
</dbReference>
<dbReference type="FunFam" id="3.60.21.10:FF:000026">
    <property type="entry name" value="Serine/threonine-protein phosphatase"/>
    <property type="match status" value="1"/>
</dbReference>
<evidence type="ECO:0000313" key="13">
    <source>
        <dbReference type="EnsemblMetazoa" id="XP_022655668"/>
    </source>
</evidence>
<protein>
    <recommendedName>
        <fullName evidence="11">Serine/threonine-protein phosphatase</fullName>
        <ecNumber evidence="11">3.1.3.16</ecNumber>
    </recommendedName>
</protein>
<dbReference type="PRINTS" id="PR00114">
    <property type="entry name" value="STPHPHTASE"/>
</dbReference>
<dbReference type="SUPFAM" id="SSF56300">
    <property type="entry name" value="Metallo-dependent phosphatases"/>
    <property type="match status" value="1"/>
</dbReference>
<evidence type="ECO:0000256" key="11">
    <source>
        <dbReference type="RuleBase" id="RU004273"/>
    </source>
</evidence>
<evidence type="ECO:0000313" key="14">
    <source>
        <dbReference type="Proteomes" id="UP000594260"/>
    </source>
</evidence>
<comment type="catalytic activity">
    <reaction evidence="9 11">
        <text>O-phospho-L-threonyl-[protein] + H2O = L-threonyl-[protein] + phosphate</text>
        <dbReference type="Rhea" id="RHEA:47004"/>
        <dbReference type="Rhea" id="RHEA-COMP:11060"/>
        <dbReference type="Rhea" id="RHEA-COMP:11605"/>
        <dbReference type="ChEBI" id="CHEBI:15377"/>
        <dbReference type="ChEBI" id="CHEBI:30013"/>
        <dbReference type="ChEBI" id="CHEBI:43474"/>
        <dbReference type="ChEBI" id="CHEBI:61977"/>
        <dbReference type="EC" id="3.1.3.16"/>
    </reaction>
</comment>
<keyword evidence="3" id="KW-0479">Metal-binding</keyword>
<dbReference type="InterPro" id="IPR006186">
    <property type="entry name" value="Ser/Thr-sp_prot-phosphatase"/>
</dbReference>
<dbReference type="KEGG" id="vde:111248130"/>
<comment type="similarity">
    <text evidence="2 11">Belongs to the PPP phosphatase family.</text>
</comment>
<accession>A0A7M7JQJ1</accession>
<dbReference type="PANTHER" id="PTHR11668:SF300">
    <property type="entry name" value="SERINE_THREONINE-PROTEIN PHOSPHATASE"/>
    <property type="match status" value="1"/>
</dbReference>
<evidence type="ECO:0000256" key="7">
    <source>
        <dbReference type="ARBA" id="ARBA00037818"/>
    </source>
</evidence>
<dbReference type="Proteomes" id="UP000594260">
    <property type="component" value="Unplaced"/>
</dbReference>
<dbReference type="SMART" id="SM00156">
    <property type="entry name" value="PP2Ac"/>
    <property type="match status" value="1"/>
</dbReference>
<dbReference type="GO" id="GO:0097723">
    <property type="term" value="P:amoeboid sperm motility"/>
    <property type="evidence" value="ECO:0007669"/>
    <property type="project" value="UniProtKB-ARBA"/>
</dbReference>
<dbReference type="Gene3D" id="3.60.21.10">
    <property type="match status" value="1"/>
</dbReference>
<evidence type="ECO:0000259" key="12">
    <source>
        <dbReference type="PROSITE" id="PS00125"/>
    </source>
</evidence>
<feature type="domain" description="Serine/threonine specific protein phosphatases" evidence="12">
    <location>
        <begin position="122"/>
        <end position="127"/>
    </location>
</feature>
<dbReference type="InterPro" id="IPR050341">
    <property type="entry name" value="PP1_catalytic_subunit"/>
</dbReference>
<keyword evidence="5" id="KW-0904">Protein phosphatase</keyword>
<evidence type="ECO:0000256" key="8">
    <source>
        <dbReference type="ARBA" id="ARBA00047761"/>
    </source>
</evidence>
<dbReference type="GO" id="GO:0031143">
    <property type="term" value="C:pseudopodium"/>
    <property type="evidence" value="ECO:0007669"/>
    <property type="project" value="UniProtKB-SubCell"/>
</dbReference>
<dbReference type="InParanoid" id="A0A7M7JQJ1"/>
<dbReference type="PANTHER" id="PTHR11668">
    <property type="entry name" value="SERINE/THREONINE PROTEIN PHOSPHATASE"/>
    <property type="match status" value="1"/>
</dbReference>
<comment type="cofactor">
    <cofactor evidence="1">
        <name>Mn(2+)</name>
        <dbReference type="ChEBI" id="CHEBI:29035"/>
    </cofactor>
</comment>
<dbReference type="OMA" id="FQANMRG"/>
<dbReference type="EnsemblMetazoa" id="XM_022799933">
    <property type="protein sequence ID" value="XP_022655668"/>
    <property type="gene ID" value="LOC111248130"/>
</dbReference>
<dbReference type="AlphaFoldDB" id="A0A7M7JQJ1"/>
<evidence type="ECO:0000256" key="3">
    <source>
        <dbReference type="ARBA" id="ARBA00022723"/>
    </source>
</evidence>
<dbReference type="GeneID" id="111248130"/>
<dbReference type="OrthoDB" id="6474580at2759"/>
<evidence type="ECO:0000256" key="6">
    <source>
        <dbReference type="ARBA" id="ARBA00023211"/>
    </source>
</evidence>
<reference evidence="13" key="1">
    <citation type="submission" date="2021-01" db="UniProtKB">
        <authorList>
            <consortium name="EnsemblMetazoa"/>
        </authorList>
    </citation>
    <scope>IDENTIFICATION</scope>
</reference>
<dbReference type="GO" id="GO:0005737">
    <property type="term" value="C:cytoplasm"/>
    <property type="evidence" value="ECO:0007669"/>
    <property type="project" value="TreeGrafter"/>
</dbReference>
<comment type="function">
    <text evidence="10">Probable phosphatase which plays a redundant role with gsp-4 in spermatogenesis by regulating sister chromatid segregation during meiosis. In addition, involved in sperm motility by controlling the dynamic disassembly of major sperm proteins (MSP) in the spermatozoan pseudopodium.</text>
</comment>
<dbReference type="GO" id="GO:0018991">
    <property type="term" value="P:egg-laying behavior"/>
    <property type="evidence" value="ECO:0007669"/>
    <property type="project" value="UniProtKB-ARBA"/>
</dbReference>
<evidence type="ECO:0000256" key="5">
    <source>
        <dbReference type="ARBA" id="ARBA00022912"/>
    </source>
</evidence>
<dbReference type="Pfam" id="PF16891">
    <property type="entry name" value="STPPase_N"/>
    <property type="match status" value="1"/>
</dbReference>
<keyword evidence="4 11" id="KW-0378">Hydrolase</keyword>
<evidence type="ECO:0000256" key="10">
    <source>
        <dbReference type="ARBA" id="ARBA00054219"/>
    </source>
</evidence>
<dbReference type="RefSeq" id="XP_022655668.1">
    <property type="nucleotide sequence ID" value="XM_022799933.1"/>
</dbReference>
<evidence type="ECO:0000256" key="2">
    <source>
        <dbReference type="ARBA" id="ARBA00008294"/>
    </source>
</evidence>
<organism evidence="13 14">
    <name type="scientific">Varroa destructor</name>
    <name type="common">Honeybee mite</name>
    <dbReference type="NCBI Taxonomy" id="109461"/>
    <lineage>
        <taxon>Eukaryota</taxon>
        <taxon>Metazoa</taxon>
        <taxon>Ecdysozoa</taxon>
        <taxon>Arthropoda</taxon>
        <taxon>Chelicerata</taxon>
        <taxon>Arachnida</taxon>
        <taxon>Acari</taxon>
        <taxon>Parasitiformes</taxon>
        <taxon>Mesostigmata</taxon>
        <taxon>Gamasina</taxon>
        <taxon>Dermanyssoidea</taxon>
        <taxon>Varroidae</taxon>
        <taxon>Varroa</taxon>
    </lineage>
</organism>
<dbReference type="InterPro" id="IPR004843">
    <property type="entry name" value="Calcineurin-like_PHP"/>
</dbReference>
<dbReference type="GO" id="GO:0005634">
    <property type="term" value="C:nucleus"/>
    <property type="evidence" value="ECO:0007669"/>
    <property type="project" value="TreeGrafter"/>
</dbReference>
<dbReference type="GO" id="GO:0007060">
    <property type="term" value="P:male meiosis chromosome segregation"/>
    <property type="evidence" value="ECO:0007669"/>
    <property type="project" value="UniProtKB-ARBA"/>
</dbReference>
<dbReference type="Pfam" id="PF00149">
    <property type="entry name" value="Metallophos"/>
    <property type="match status" value="1"/>
</dbReference>
<dbReference type="GO" id="GO:0046872">
    <property type="term" value="F:metal ion binding"/>
    <property type="evidence" value="ECO:0007669"/>
    <property type="project" value="UniProtKB-KW"/>
</dbReference>
<dbReference type="PROSITE" id="PS00125">
    <property type="entry name" value="SER_THR_PHOSPHATASE"/>
    <property type="match status" value="1"/>
</dbReference>
<proteinExistence type="inferred from homology"/>
<keyword evidence="6" id="KW-0464">Manganese</keyword>
<comment type="catalytic activity">
    <reaction evidence="8">
        <text>O-phospho-L-seryl-[protein] + H2O = L-seryl-[protein] + phosphate</text>
        <dbReference type="Rhea" id="RHEA:20629"/>
        <dbReference type="Rhea" id="RHEA-COMP:9863"/>
        <dbReference type="Rhea" id="RHEA-COMP:11604"/>
        <dbReference type="ChEBI" id="CHEBI:15377"/>
        <dbReference type="ChEBI" id="CHEBI:29999"/>
        <dbReference type="ChEBI" id="CHEBI:43474"/>
        <dbReference type="ChEBI" id="CHEBI:83421"/>
        <dbReference type="EC" id="3.1.3.16"/>
    </reaction>
</comment>
<dbReference type="EC" id="3.1.3.16" evidence="11"/>
<sequence length="307" mass="34889">MYSDSIVDIDLQDILRRLLRVRKTKSLYVDLKHEEVCYIIKKSQDVFQSQPMLIELSPPLHICGDIHGQFHDLLRILSQGKHPPTANYLFLGDYVDRGRNSIEVLCLLLIYKIKYPGNVFMLRGNHECIRINSMYGFLTECRHRYNLEVYQKFNDLFAWLPLAALVADKIFCCHGGPSPDIKTFDCVRSLPRPMHDVPDSGIASDLLWADPFPGSGWVQSDRGVSYLFGADALNKFLAQLGLDLVARAHQVVAEGYEFFADRSLVTIFSAPNYCNEFDNAAAIMTVAPDLTCSFRILRPIARSKSSY</sequence>